<proteinExistence type="predicted"/>
<dbReference type="EMBL" id="JBIPKE010000019">
    <property type="protein sequence ID" value="MFH6985074.1"/>
    <property type="molecule type" value="Genomic_DNA"/>
</dbReference>
<accession>A0ABW7NE87</accession>
<comment type="caution">
    <text evidence="1">The sequence shown here is derived from an EMBL/GenBank/DDBJ whole genome shotgun (WGS) entry which is preliminary data.</text>
</comment>
<dbReference type="PROSITE" id="PS51257">
    <property type="entry name" value="PROKAR_LIPOPROTEIN"/>
    <property type="match status" value="1"/>
</dbReference>
<reference evidence="1 2" key="1">
    <citation type="journal article" date="2013" name="Int. J. Syst. Evol. Microbiol.">
        <title>Marinoscillum luteum sp. nov., isolated from marine sediment.</title>
        <authorList>
            <person name="Cha I.T."/>
            <person name="Park S.J."/>
            <person name="Kim S.J."/>
            <person name="Kim J.G."/>
            <person name="Jung M.Y."/>
            <person name="Shin K.S."/>
            <person name="Kwon K.K."/>
            <person name="Yang S.H."/>
            <person name="Seo Y.S."/>
            <person name="Rhee S.K."/>
        </authorList>
    </citation>
    <scope>NUCLEOTIDE SEQUENCE [LARGE SCALE GENOMIC DNA]</scope>
    <source>
        <strain evidence="1 2">KCTC 23939</strain>
    </source>
</reference>
<name>A0ABW7NE87_9BACT</name>
<protein>
    <recommendedName>
        <fullName evidence="3">Lipoprotein</fullName>
    </recommendedName>
</protein>
<gene>
    <name evidence="1" type="ORF">ACHKAR_16585</name>
</gene>
<organism evidence="1 2">
    <name type="scientific">Marinoscillum luteum</name>
    <dbReference type="NCBI Taxonomy" id="861051"/>
    <lineage>
        <taxon>Bacteria</taxon>
        <taxon>Pseudomonadati</taxon>
        <taxon>Bacteroidota</taxon>
        <taxon>Cytophagia</taxon>
        <taxon>Cytophagales</taxon>
        <taxon>Reichenbachiellaceae</taxon>
        <taxon>Marinoscillum</taxon>
    </lineage>
</organism>
<evidence type="ECO:0008006" key="3">
    <source>
        <dbReference type="Google" id="ProtNLM"/>
    </source>
</evidence>
<keyword evidence="2" id="KW-1185">Reference proteome</keyword>
<dbReference type="RefSeq" id="WP_395418531.1">
    <property type="nucleotide sequence ID" value="NZ_JBIPKE010000019.1"/>
</dbReference>
<evidence type="ECO:0000313" key="1">
    <source>
        <dbReference type="EMBL" id="MFH6985074.1"/>
    </source>
</evidence>
<sequence>MKKLIYLTIVASVLVACDTISKEKRPLVASVNKKVGDIDANHRVRIIEDDFHSGDSIYKIRGYFMDESLLKLVGILHTSHVDRDDYFYFENNTPIFSGHLVVEKDGQMAYEYKYYYGPDGNVEEALFWEDHYEVGKRFPHEHFEEFGPDLDSLKDSEESRLYFFLSNLDMAGFEIKHLNENLDANVRR</sequence>
<evidence type="ECO:0000313" key="2">
    <source>
        <dbReference type="Proteomes" id="UP001610063"/>
    </source>
</evidence>
<dbReference type="Proteomes" id="UP001610063">
    <property type="component" value="Unassembled WGS sequence"/>
</dbReference>